<reference evidence="3 4" key="1">
    <citation type="submission" date="2018-06" db="EMBL/GenBank/DDBJ databases">
        <authorList>
            <consortium name="Pathogen Informatics"/>
            <person name="Doyle S."/>
        </authorList>
    </citation>
    <scope>NUCLEOTIDE SEQUENCE [LARGE SCALE GENOMIC DNA]</scope>
    <source>
        <strain evidence="3 4">NCTC13063</strain>
    </source>
</reference>
<gene>
    <name evidence="3" type="ORF">NCTC13063_01883</name>
</gene>
<sequence>MQKKAYTIIVIISILFYGCLDSKRTKTLGENEYYIGERLASISADEDSTFWIGGESGKVWHVDGDKVSAYITGTDRIYKIATRPNADGDTICWLGGRNSGLQEWRLYRGKMSHERTYDILFKNKEYSAYDFIITAKGIFTATSQGLYLLRSDKSFSLLYPALDSPTAKAGMPYIIYNLCPYGRDYLFAASINGLLRINLQSGSISLLHKGENIQYVTVFGNEVCALSGKRIYIEDVWGKSVRTVDLSFVPRFYYRVGNVHYILRSHSMVISEDLRHFITIPLRRDFPKGCHNVLLPDYRSETSIFVTDNAFWRIPFHSGYFNNNGIVVSACANSREAYYLNSQNEVFRQPAGDSVAVKVYSLPKEEQVTEMVVTDSRRLIYVNDRSDLRAVDISGNNLRNEVLSNIRTLYHSDKKVTALHLEEKGREDRIYLGVQDGLVVIDRNGVAGSVKGMEDKYITSFFSSSGMDGIYMGTMDDGILYADKGRYFTIPGSKRLTFIRDLFVSGGYQPALTVLTNHTLVRPSRQDTLSLNGYNRLIPVDDSLFYAFPEFGVQKYAIMNGKMKYIGYYFKDIRFNAKASFCIGRTLYLVSEIGVLKLKTEEKKAPEYVAFDTNVGSIRMVLFVCLVVLALTGISFWMHTRRRQEQKRQIRLRISDLKERTLGMETMAALLSEDEQEQIRQLMEDIYMLEAGTGQTSRQISMLSERIMYKNRDMALLLSKMLKKQIGELQHIEAYDCIKMLEKSETALAQDKVSEIGERVMKNGLWLEQYRKFIDNVRKYRSVVDDCLIIRYVNGMMERHVEVLCNALRHRPMVEMKEDMEKAEADYNHIFTDETLLRLTDALRHFRERVSKLPVDGVSTALLESITKLETVAATLPRLEMLHVMKRVEAELSQLEIRQQLMEEMECYRRMREEVVQEYGEGGHRRMDVRLEVKISDYTQDVISRIDKLIIRLYDDFLFTDKEVFEHVLNFTNFTNQQARVLALLIANPKVKRVLLPGMLGMYGNLNPVISRLVNNKIKPNEGWLQAYVEKHPAGIVAYILRLTE</sequence>
<protein>
    <recommendedName>
        <fullName evidence="5">Flagellar protein FliS</fullName>
    </recommendedName>
</protein>
<keyword evidence="1" id="KW-0175">Coiled coil</keyword>
<feature type="coiled-coil region" evidence="1">
    <location>
        <begin position="885"/>
        <end position="918"/>
    </location>
</feature>
<comment type="caution">
    <text evidence="3">The sequence shown here is derived from an EMBL/GenBank/DDBJ whole genome shotgun (WGS) entry which is preliminary data.</text>
</comment>
<feature type="transmembrane region" description="Helical" evidence="2">
    <location>
        <begin position="620"/>
        <end position="638"/>
    </location>
</feature>
<evidence type="ECO:0008006" key="5">
    <source>
        <dbReference type="Google" id="ProtNLM"/>
    </source>
</evidence>
<dbReference type="InterPro" id="IPR015943">
    <property type="entry name" value="WD40/YVTN_repeat-like_dom_sf"/>
</dbReference>
<dbReference type="AlphaFoldDB" id="A0AAQ1UJP6"/>
<dbReference type="EMBL" id="UGTJ01000001">
    <property type="protein sequence ID" value="SUB80597.1"/>
    <property type="molecule type" value="Genomic_DNA"/>
</dbReference>
<proteinExistence type="predicted"/>
<accession>A0AAQ1UJP6</accession>
<evidence type="ECO:0000256" key="2">
    <source>
        <dbReference type="SAM" id="Phobius"/>
    </source>
</evidence>
<dbReference type="Gene3D" id="2.130.10.10">
    <property type="entry name" value="YVTN repeat-like/Quinoprotein amine dehydrogenase"/>
    <property type="match status" value="1"/>
</dbReference>
<evidence type="ECO:0000256" key="1">
    <source>
        <dbReference type="SAM" id="Coils"/>
    </source>
</evidence>
<dbReference type="SUPFAM" id="SSF82171">
    <property type="entry name" value="DPP6 N-terminal domain-like"/>
    <property type="match status" value="1"/>
</dbReference>
<keyword evidence="2" id="KW-0472">Membrane</keyword>
<dbReference type="RefSeq" id="WP_115153966.1">
    <property type="nucleotide sequence ID" value="NZ_UGTJ01000001.1"/>
</dbReference>
<keyword evidence="2" id="KW-1133">Transmembrane helix</keyword>
<evidence type="ECO:0000313" key="3">
    <source>
        <dbReference type="EMBL" id="SUB80597.1"/>
    </source>
</evidence>
<evidence type="ECO:0000313" key="4">
    <source>
        <dbReference type="Proteomes" id="UP000255283"/>
    </source>
</evidence>
<dbReference type="PROSITE" id="PS51257">
    <property type="entry name" value="PROKAR_LIPOPROTEIN"/>
    <property type="match status" value="1"/>
</dbReference>
<keyword evidence="2" id="KW-0812">Transmembrane</keyword>
<dbReference type="Proteomes" id="UP000255283">
    <property type="component" value="Unassembled WGS sequence"/>
</dbReference>
<organism evidence="3 4">
    <name type="scientific">Segatella buccae</name>
    <dbReference type="NCBI Taxonomy" id="28126"/>
    <lineage>
        <taxon>Bacteria</taxon>
        <taxon>Pseudomonadati</taxon>
        <taxon>Bacteroidota</taxon>
        <taxon>Bacteroidia</taxon>
        <taxon>Bacteroidales</taxon>
        <taxon>Prevotellaceae</taxon>
        <taxon>Segatella</taxon>
    </lineage>
</organism>
<name>A0AAQ1UJP6_9BACT</name>